<dbReference type="PRINTS" id="PR00455">
    <property type="entry name" value="HTHTETR"/>
</dbReference>
<dbReference type="InterPro" id="IPR001647">
    <property type="entry name" value="HTH_TetR"/>
</dbReference>
<evidence type="ECO:0000313" key="7">
    <source>
        <dbReference type="Proteomes" id="UP001201873"/>
    </source>
</evidence>
<dbReference type="Gene3D" id="1.10.10.60">
    <property type="entry name" value="Homeodomain-like"/>
    <property type="match status" value="1"/>
</dbReference>
<keyword evidence="7" id="KW-1185">Reference proteome</keyword>
<evidence type="ECO:0000259" key="5">
    <source>
        <dbReference type="PROSITE" id="PS50977"/>
    </source>
</evidence>
<dbReference type="InterPro" id="IPR036271">
    <property type="entry name" value="Tet_transcr_reg_TetR-rel_C_sf"/>
</dbReference>
<evidence type="ECO:0000256" key="4">
    <source>
        <dbReference type="PROSITE-ProRule" id="PRU00335"/>
    </source>
</evidence>
<dbReference type="Proteomes" id="UP001201873">
    <property type="component" value="Unassembled WGS sequence"/>
</dbReference>
<evidence type="ECO:0000256" key="3">
    <source>
        <dbReference type="ARBA" id="ARBA00023163"/>
    </source>
</evidence>
<evidence type="ECO:0000256" key="1">
    <source>
        <dbReference type="ARBA" id="ARBA00023015"/>
    </source>
</evidence>
<dbReference type="Gene3D" id="1.10.357.10">
    <property type="entry name" value="Tetracycline Repressor, domain 2"/>
    <property type="match status" value="1"/>
</dbReference>
<reference evidence="6 7" key="1">
    <citation type="submission" date="2022-04" db="EMBL/GenBank/DDBJ databases">
        <title>Genome diversity in the genus Frankia.</title>
        <authorList>
            <person name="Carlos-Shanley C."/>
            <person name="Hahn D."/>
        </authorList>
    </citation>
    <scope>NUCLEOTIDE SEQUENCE [LARGE SCALE GENOMIC DNA]</scope>
    <source>
        <strain evidence="6 7">Ag45/Mut15</strain>
    </source>
</reference>
<sequence length="207" mass="22283">MSSPEGSGRGRPRDESREQAILDAALELLVEVGYERMSMVAVANRARASKATIYRRWSCKDAMVVEALRRRAPAEHVAADTGSLRDDLMVDVRLMARSIVDVGGGLLMGVLRAASESPRLAEVIQEHMVRNKAELCGNALVLAARRGEIPADLDAVPLAEAILSMILTRQMFGVGPLDERFVTHVVDDVAMPLIAGLAARASAPSNV</sequence>
<name>A0ABT0K1X3_9ACTN</name>
<evidence type="ECO:0000256" key="2">
    <source>
        <dbReference type="ARBA" id="ARBA00023125"/>
    </source>
</evidence>
<keyword evidence="1" id="KW-0805">Transcription regulation</keyword>
<protein>
    <submittedName>
        <fullName evidence="6">TetR/AcrR family transcriptional regulator</fullName>
    </submittedName>
</protein>
<dbReference type="EMBL" id="JALKFT010000018">
    <property type="protein sequence ID" value="MCK9877539.1"/>
    <property type="molecule type" value="Genomic_DNA"/>
</dbReference>
<dbReference type="SUPFAM" id="SSF46689">
    <property type="entry name" value="Homeodomain-like"/>
    <property type="match status" value="1"/>
</dbReference>
<accession>A0ABT0K1X3</accession>
<keyword evidence="2 4" id="KW-0238">DNA-binding</keyword>
<dbReference type="Pfam" id="PF16859">
    <property type="entry name" value="TetR_C_11"/>
    <property type="match status" value="1"/>
</dbReference>
<evidence type="ECO:0000313" key="6">
    <source>
        <dbReference type="EMBL" id="MCK9877539.1"/>
    </source>
</evidence>
<organism evidence="6 7">
    <name type="scientific">Frankia umida</name>
    <dbReference type="NCBI Taxonomy" id="573489"/>
    <lineage>
        <taxon>Bacteria</taxon>
        <taxon>Bacillati</taxon>
        <taxon>Actinomycetota</taxon>
        <taxon>Actinomycetes</taxon>
        <taxon>Frankiales</taxon>
        <taxon>Frankiaceae</taxon>
        <taxon>Frankia</taxon>
    </lineage>
</organism>
<dbReference type="PROSITE" id="PS50977">
    <property type="entry name" value="HTH_TETR_2"/>
    <property type="match status" value="1"/>
</dbReference>
<dbReference type="PANTHER" id="PTHR30055:SF148">
    <property type="entry name" value="TETR-FAMILY TRANSCRIPTIONAL REGULATOR"/>
    <property type="match status" value="1"/>
</dbReference>
<feature type="domain" description="HTH tetR-type" evidence="5">
    <location>
        <begin position="15"/>
        <end position="75"/>
    </location>
</feature>
<comment type="caution">
    <text evidence="6">The sequence shown here is derived from an EMBL/GenBank/DDBJ whole genome shotgun (WGS) entry which is preliminary data.</text>
</comment>
<dbReference type="InterPro" id="IPR050109">
    <property type="entry name" value="HTH-type_TetR-like_transc_reg"/>
</dbReference>
<dbReference type="PANTHER" id="PTHR30055">
    <property type="entry name" value="HTH-TYPE TRANSCRIPTIONAL REGULATOR RUTR"/>
    <property type="match status" value="1"/>
</dbReference>
<dbReference type="SUPFAM" id="SSF48498">
    <property type="entry name" value="Tetracyclin repressor-like, C-terminal domain"/>
    <property type="match status" value="1"/>
</dbReference>
<feature type="DNA-binding region" description="H-T-H motif" evidence="4">
    <location>
        <begin position="38"/>
        <end position="57"/>
    </location>
</feature>
<keyword evidence="3" id="KW-0804">Transcription</keyword>
<proteinExistence type="predicted"/>
<gene>
    <name evidence="6" type="ORF">MXD59_17465</name>
</gene>
<dbReference type="InterPro" id="IPR009057">
    <property type="entry name" value="Homeodomain-like_sf"/>
</dbReference>
<dbReference type="RefSeq" id="WP_248825765.1">
    <property type="nucleotide sequence ID" value="NZ_JALKFT010000018.1"/>
</dbReference>
<dbReference type="InterPro" id="IPR011075">
    <property type="entry name" value="TetR_C"/>
</dbReference>
<dbReference type="Pfam" id="PF00440">
    <property type="entry name" value="TetR_N"/>
    <property type="match status" value="1"/>
</dbReference>